<evidence type="ECO:0000313" key="2">
    <source>
        <dbReference type="Proteomes" id="UP000225740"/>
    </source>
</evidence>
<reference evidence="1 2" key="1">
    <citation type="submission" date="2017-06" db="EMBL/GenBank/DDBJ databases">
        <title>Description of Rhodopirellula bahusiensis sp. nov.</title>
        <authorList>
            <person name="Kizina J."/>
            <person name="Harder J."/>
        </authorList>
    </citation>
    <scope>NUCLEOTIDE SEQUENCE [LARGE SCALE GENOMIC DNA]</scope>
    <source>
        <strain evidence="1 2">SWK21</strain>
    </source>
</reference>
<evidence type="ECO:0000313" key="1">
    <source>
        <dbReference type="EMBL" id="PHQ36971.1"/>
    </source>
</evidence>
<dbReference type="OrthoDB" id="280300at2"/>
<sequence>MFQRTWTPAIYDLMETLTCRVRLLSLSHIHEGWQSQFGSSKMVVKAVRQLGGAGMIVGDVWTVQASPIEQHPLASWMPQQAPPDFDRIAEIVSSRWNERCEPTPVVAASHHAARLFGSSAGGLPPVNHRNHDLLLSAVYLRYRTTQPKLACTWLGEDAVSMAERGVKNPDAYLFDESGSVTRVIESAGRYSLKQLESFHQHCQSADLPYELW</sequence>
<dbReference type="EMBL" id="NIZW01000001">
    <property type="protein sequence ID" value="PHQ36971.1"/>
    <property type="molecule type" value="Genomic_DNA"/>
</dbReference>
<protein>
    <submittedName>
        <fullName evidence="1">Uncharacterized protein</fullName>
    </submittedName>
</protein>
<organism evidence="1 2">
    <name type="scientific">Rhodopirellula bahusiensis</name>
    <dbReference type="NCBI Taxonomy" id="2014065"/>
    <lineage>
        <taxon>Bacteria</taxon>
        <taxon>Pseudomonadati</taxon>
        <taxon>Planctomycetota</taxon>
        <taxon>Planctomycetia</taxon>
        <taxon>Pirellulales</taxon>
        <taxon>Pirellulaceae</taxon>
        <taxon>Rhodopirellula</taxon>
    </lineage>
</organism>
<gene>
    <name evidence="1" type="ORF">CEE69_00925</name>
</gene>
<proteinExistence type="predicted"/>
<dbReference type="AlphaFoldDB" id="A0A2G1WD84"/>
<dbReference type="RefSeq" id="WP_099258673.1">
    <property type="nucleotide sequence ID" value="NZ_NIZW01000001.1"/>
</dbReference>
<dbReference type="Proteomes" id="UP000225740">
    <property type="component" value="Unassembled WGS sequence"/>
</dbReference>
<accession>A0A2G1WD84</accession>
<dbReference type="GeneID" id="90606868"/>
<keyword evidence="2" id="KW-1185">Reference proteome</keyword>
<name>A0A2G1WD84_9BACT</name>
<comment type="caution">
    <text evidence="1">The sequence shown here is derived from an EMBL/GenBank/DDBJ whole genome shotgun (WGS) entry which is preliminary data.</text>
</comment>